<dbReference type="SUPFAM" id="SSF56219">
    <property type="entry name" value="DNase I-like"/>
    <property type="match status" value="1"/>
</dbReference>
<reference evidence="4" key="1">
    <citation type="journal article" date="2019" name="Int. J. Syst. Evol. Microbiol.">
        <title>The Global Catalogue of Microorganisms (GCM) 10K type strain sequencing project: providing services to taxonomists for standard genome sequencing and annotation.</title>
        <authorList>
            <consortium name="The Broad Institute Genomics Platform"/>
            <consortium name="The Broad Institute Genome Sequencing Center for Infectious Disease"/>
            <person name="Wu L."/>
            <person name="Ma J."/>
        </authorList>
    </citation>
    <scope>NUCLEOTIDE SEQUENCE [LARGE SCALE GENOMIC DNA]</scope>
    <source>
        <strain evidence="4">JCM 18541</strain>
    </source>
</reference>
<feature type="domain" description="SLH" evidence="2">
    <location>
        <begin position="638"/>
        <end position="703"/>
    </location>
</feature>
<dbReference type="InterPro" id="IPR001119">
    <property type="entry name" value="SLH_dom"/>
</dbReference>
<evidence type="ECO:0000313" key="3">
    <source>
        <dbReference type="EMBL" id="GAA4800128.1"/>
    </source>
</evidence>
<comment type="caution">
    <text evidence="3">The sequence shown here is derived from an EMBL/GenBank/DDBJ whole genome shotgun (WGS) entry which is preliminary data.</text>
</comment>
<dbReference type="InterPro" id="IPR005135">
    <property type="entry name" value="Endo/exonuclease/phosphatase"/>
</dbReference>
<dbReference type="InterPro" id="IPR036691">
    <property type="entry name" value="Endo/exonu/phosph_ase_sf"/>
</dbReference>
<dbReference type="PANTHER" id="PTHR42834:SF1">
    <property type="entry name" value="ENDONUCLEASE_EXONUCLEASE_PHOSPHATASE FAMILY PROTEIN (AFU_ORTHOLOGUE AFUA_3G09210)"/>
    <property type="match status" value="1"/>
</dbReference>
<feature type="chain" id="PRO_5046144238" description="SLH domain-containing protein" evidence="1">
    <location>
        <begin position="34"/>
        <end position="830"/>
    </location>
</feature>
<organism evidence="3 4">
    <name type="scientific">Rothia endophytica</name>
    <dbReference type="NCBI Taxonomy" id="1324766"/>
    <lineage>
        <taxon>Bacteria</taxon>
        <taxon>Bacillati</taxon>
        <taxon>Actinomycetota</taxon>
        <taxon>Actinomycetes</taxon>
        <taxon>Micrococcales</taxon>
        <taxon>Micrococcaceae</taxon>
        <taxon>Rothia</taxon>
    </lineage>
</organism>
<evidence type="ECO:0000256" key="1">
    <source>
        <dbReference type="SAM" id="SignalP"/>
    </source>
</evidence>
<dbReference type="CDD" id="cd10283">
    <property type="entry name" value="MnuA_DNase1-like"/>
    <property type="match status" value="1"/>
</dbReference>
<feature type="signal peptide" evidence="1">
    <location>
        <begin position="1"/>
        <end position="33"/>
    </location>
</feature>
<dbReference type="Pfam" id="PF03372">
    <property type="entry name" value="Exo_endo_phos"/>
    <property type="match status" value="1"/>
</dbReference>
<dbReference type="PANTHER" id="PTHR42834">
    <property type="entry name" value="ENDONUCLEASE/EXONUCLEASE/PHOSPHATASE FAMILY PROTEIN (AFU_ORTHOLOGUE AFUA_3G09210)"/>
    <property type="match status" value="1"/>
</dbReference>
<name>A0ABP9BTB6_9MICC</name>
<dbReference type="Pfam" id="PF00395">
    <property type="entry name" value="SLH"/>
    <property type="match status" value="2"/>
</dbReference>
<feature type="domain" description="SLH" evidence="2">
    <location>
        <begin position="770"/>
        <end position="830"/>
    </location>
</feature>
<evidence type="ECO:0000259" key="2">
    <source>
        <dbReference type="PROSITE" id="PS51272"/>
    </source>
</evidence>
<dbReference type="Gene3D" id="3.60.10.10">
    <property type="entry name" value="Endonuclease/exonuclease/phosphatase"/>
    <property type="match status" value="1"/>
</dbReference>
<protein>
    <recommendedName>
        <fullName evidence="2">SLH domain-containing protein</fullName>
    </recommendedName>
</protein>
<evidence type="ECO:0000313" key="4">
    <source>
        <dbReference type="Proteomes" id="UP001500187"/>
    </source>
</evidence>
<dbReference type="NCBIfam" id="NF033681">
    <property type="entry name" value="ExeM_NucH_DNase"/>
    <property type="match status" value="1"/>
</dbReference>
<feature type="domain" description="SLH" evidence="2">
    <location>
        <begin position="704"/>
        <end position="767"/>
    </location>
</feature>
<dbReference type="CDD" id="cd04486">
    <property type="entry name" value="YhcR_OBF_like"/>
    <property type="match status" value="1"/>
</dbReference>
<dbReference type="EMBL" id="BAABKP010000006">
    <property type="protein sequence ID" value="GAA4800128.1"/>
    <property type="molecule type" value="Genomic_DNA"/>
</dbReference>
<keyword evidence="4" id="KW-1185">Reference proteome</keyword>
<dbReference type="PROSITE" id="PS51272">
    <property type="entry name" value="SLH"/>
    <property type="match status" value="3"/>
</dbReference>
<gene>
    <name evidence="3" type="ORF">GCM10023352_20140</name>
</gene>
<proteinExistence type="predicted"/>
<dbReference type="Proteomes" id="UP001500187">
    <property type="component" value="Unassembled WGS sequence"/>
</dbReference>
<accession>A0ABP9BTB6</accession>
<sequence>MISPSKKHLWKAPALAASASLIISPMMAIPAFAAETTSIAAIQGTGAASPLVNQTVTTRGVVTAVYNQGDLRGYFIQTQGTGAAGTTEGASDAIFIYSPNTVAQVSHGQFVEVTGTVSEYFGQTQITVNSAAQLLVLAESFSPVTPLAIPLPEDETQREALEGMLLQPNGPITVTDNYNTNRYGEIGLVNGTQPLRTATDVVAPGEAALAYEAENAAKAFVLDDGATTDYTRSNKDTPLPYLSASDPLRVGAQVTFNNPVVLSYSHQMWRLQPTSRVTGDTDPAALPASWSNTRYEAPILGSRQTASSFNVLNYFTTVGDTVAGCKFFTDRENNPITVSGSCAVRGAATLASFERQESKIVKAINKINTSVLSLEEIENSLATGGTDRDAALNALVAALNEDAGYEKWAAVPSPSQIPASEDVIRTAFIYQPAQVRTVGESVIYDNPAFSNARQPLAQAFAPVNSQEDHGSEVFVAIVNHFKSKGSGSGENADQNDGQGASNASRMAQAAALVDFAHGQREAVATDNVMLMGDFNSYTEEDPMQVLYEAGYTNLGKKFNAGNTYLFDGRVGSIDHILASPELTEKVESAQVWNINSVEPIAHEYSRYNYNITNLYEENEFRSSDHDPLLVEMNIYPHDAIMFTDVSEGDPFYQEIEWMAQQGITTGWIERDGTHTFRPKEGIQRDAMAAYFYRLAGSPDVQLPSQPSFSDVPTTHPFYKEIEWMKTEGLANGWSDGTFRPSSEITREATAAFFYRYAGSPDYQVPAHSGFSDISPSHYFYKEITWLHSTGITNGWVEADGSKTYRPYTSVSREATAAFIYRYSHEVEKKD</sequence>
<dbReference type="RefSeq" id="WP_345447165.1">
    <property type="nucleotide sequence ID" value="NZ_BAABKP010000006.1"/>
</dbReference>
<keyword evidence="1" id="KW-0732">Signal</keyword>
<dbReference type="InterPro" id="IPR047971">
    <property type="entry name" value="ExeM-like"/>
</dbReference>